<feature type="compositionally biased region" description="Low complexity" evidence="1">
    <location>
        <begin position="95"/>
        <end position="104"/>
    </location>
</feature>
<dbReference type="EMBL" id="JBEDUW010000005">
    <property type="protein sequence ID" value="KAK9929689.1"/>
    <property type="molecule type" value="Genomic_DNA"/>
</dbReference>
<dbReference type="AlphaFoldDB" id="A0AAW1WZT1"/>
<accession>A0AAW1WZT1</accession>
<name>A0AAW1WZT1_RUBAR</name>
<comment type="caution">
    <text evidence="2">The sequence shown here is derived from an EMBL/GenBank/DDBJ whole genome shotgun (WGS) entry which is preliminary data.</text>
</comment>
<reference evidence="2 3" key="1">
    <citation type="journal article" date="2023" name="G3 (Bethesda)">
        <title>A chromosome-length genome assembly and annotation of blackberry (Rubus argutus, cv. 'Hillquist').</title>
        <authorList>
            <person name="Bruna T."/>
            <person name="Aryal R."/>
            <person name="Dudchenko O."/>
            <person name="Sargent D.J."/>
            <person name="Mead D."/>
            <person name="Buti M."/>
            <person name="Cavallini A."/>
            <person name="Hytonen T."/>
            <person name="Andres J."/>
            <person name="Pham M."/>
            <person name="Weisz D."/>
            <person name="Mascagni F."/>
            <person name="Usai G."/>
            <person name="Natali L."/>
            <person name="Bassil N."/>
            <person name="Fernandez G.E."/>
            <person name="Lomsadze A."/>
            <person name="Armour M."/>
            <person name="Olukolu B."/>
            <person name="Poorten T."/>
            <person name="Britton C."/>
            <person name="Davik J."/>
            <person name="Ashrafi H."/>
            <person name="Aiden E.L."/>
            <person name="Borodovsky M."/>
            <person name="Worthington M."/>
        </authorList>
    </citation>
    <scope>NUCLEOTIDE SEQUENCE [LARGE SCALE GENOMIC DNA]</scope>
    <source>
        <strain evidence="2">PI 553951</strain>
    </source>
</reference>
<feature type="region of interest" description="Disordered" evidence="1">
    <location>
        <begin position="92"/>
        <end position="115"/>
    </location>
</feature>
<evidence type="ECO:0000313" key="3">
    <source>
        <dbReference type="Proteomes" id="UP001457282"/>
    </source>
</evidence>
<evidence type="ECO:0000256" key="1">
    <source>
        <dbReference type="SAM" id="MobiDB-lite"/>
    </source>
</evidence>
<proteinExistence type="predicted"/>
<feature type="compositionally biased region" description="Basic residues" evidence="1">
    <location>
        <begin position="48"/>
        <end position="59"/>
    </location>
</feature>
<feature type="region of interest" description="Disordered" evidence="1">
    <location>
        <begin position="1"/>
        <end position="62"/>
    </location>
</feature>
<dbReference type="Proteomes" id="UP001457282">
    <property type="component" value="Unassembled WGS sequence"/>
</dbReference>
<gene>
    <name evidence="2" type="ORF">M0R45_026777</name>
</gene>
<evidence type="ECO:0000313" key="2">
    <source>
        <dbReference type="EMBL" id="KAK9929689.1"/>
    </source>
</evidence>
<protein>
    <submittedName>
        <fullName evidence="2">Uncharacterized protein</fullName>
    </submittedName>
</protein>
<keyword evidence="3" id="KW-1185">Reference proteome</keyword>
<organism evidence="2 3">
    <name type="scientific">Rubus argutus</name>
    <name type="common">Southern blackberry</name>
    <dbReference type="NCBI Taxonomy" id="59490"/>
    <lineage>
        <taxon>Eukaryota</taxon>
        <taxon>Viridiplantae</taxon>
        <taxon>Streptophyta</taxon>
        <taxon>Embryophyta</taxon>
        <taxon>Tracheophyta</taxon>
        <taxon>Spermatophyta</taxon>
        <taxon>Magnoliopsida</taxon>
        <taxon>eudicotyledons</taxon>
        <taxon>Gunneridae</taxon>
        <taxon>Pentapetalae</taxon>
        <taxon>rosids</taxon>
        <taxon>fabids</taxon>
        <taxon>Rosales</taxon>
        <taxon>Rosaceae</taxon>
        <taxon>Rosoideae</taxon>
        <taxon>Rosoideae incertae sedis</taxon>
        <taxon>Rubus</taxon>
    </lineage>
</organism>
<sequence>MPKPVHSKYPTIKTHKPNQPLASSLWSEFPSPRGSSMKPKSADEPRSTPRHRFPHRRREPKPARILSAVIRALPLDAAPSIAYHLEASHRRCTKAGPSSPSPAATPYFSLPWNLS</sequence>